<protein>
    <submittedName>
        <fullName evidence="2">Uncharacterized protein</fullName>
    </submittedName>
</protein>
<dbReference type="OrthoDB" id="6616361at2759"/>
<feature type="compositionally biased region" description="Low complexity" evidence="1">
    <location>
        <begin position="206"/>
        <end position="227"/>
    </location>
</feature>
<evidence type="ECO:0000256" key="1">
    <source>
        <dbReference type="SAM" id="MobiDB-lite"/>
    </source>
</evidence>
<keyword evidence="3" id="KW-1185">Reference proteome</keyword>
<feature type="region of interest" description="Disordered" evidence="1">
    <location>
        <begin position="47"/>
        <end position="250"/>
    </location>
</feature>
<dbReference type="EnsemblMetazoa" id="G11772.3">
    <property type="protein sequence ID" value="G11772.3:cds"/>
    <property type="gene ID" value="G11772"/>
</dbReference>
<dbReference type="PANTHER" id="PTHR31022:SF4">
    <property type="entry name" value="CENTRIOLE, CILIA AND SPINDLE-ASSOCIATED PROTEIN"/>
    <property type="match status" value="1"/>
</dbReference>
<dbReference type="GO" id="GO:1901673">
    <property type="term" value="P:regulation of mitotic spindle assembly"/>
    <property type="evidence" value="ECO:0007669"/>
    <property type="project" value="TreeGrafter"/>
</dbReference>
<dbReference type="GO" id="GO:0005819">
    <property type="term" value="C:spindle"/>
    <property type="evidence" value="ECO:0007669"/>
    <property type="project" value="TreeGrafter"/>
</dbReference>
<feature type="compositionally biased region" description="Basic and acidic residues" evidence="1">
    <location>
        <begin position="96"/>
        <end position="146"/>
    </location>
</feature>
<organism evidence="2 3">
    <name type="scientific">Magallana gigas</name>
    <name type="common">Pacific oyster</name>
    <name type="synonym">Crassostrea gigas</name>
    <dbReference type="NCBI Taxonomy" id="29159"/>
    <lineage>
        <taxon>Eukaryota</taxon>
        <taxon>Metazoa</taxon>
        <taxon>Spiralia</taxon>
        <taxon>Lophotrochozoa</taxon>
        <taxon>Mollusca</taxon>
        <taxon>Bivalvia</taxon>
        <taxon>Autobranchia</taxon>
        <taxon>Pteriomorphia</taxon>
        <taxon>Ostreida</taxon>
        <taxon>Ostreoidea</taxon>
        <taxon>Ostreidae</taxon>
        <taxon>Magallana</taxon>
    </lineage>
</organism>
<proteinExistence type="predicted"/>
<evidence type="ECO:0000313" key="2">
    <source>
        <dbReference type="EnsemblMetazoa" id="G11772.4:cds"/>
    </source>
</evidence>
<dbReference type="GO" id="GO:0005814">
    <property type="term" value="C:centriole"/>
    <property type="evidence" value="ECO:0007669"/>
    <property type="project" value="TreeGrafter"/>
</dbReference>
<dbReference type="Proteomes" id="UP000005408">
    <property type="component" value="Unassembled WGS sequence"/>
</dbReference>
<dbReference type="AlphaFoldDB" id="A0A8W8I017"/>
<reference evidence="2" key="1">
    <citation type="submission" date="2022-08" db="UniProtKB">
        <authorList>
            <consortium name="EnsemblMetazoa"/>
        </authorList>
    </citation>
    <scope>IDENTIFICATION</scope>
    <source>
        <strain evidence="2">05x7-T-G4-1.051#20</strain>
    </source>
</reference>
<dbReference type="OMA" id="ALHRTHN"/>
<feature type="compositionally biased region" description="Basic and acidic residues" evidence="1">
    <location>
        <begin position="164"/>
        <end position="173"/>
    </location>
</feature>
<sequence length="341" mass="39600">MVSNSSEYRREYRPASLVKNIPTYYESLTYRHHRRELEYAHTPISWDFEQDNKNDTPSDEDEIPIIKLKIDEEEKDENEDVKKEEGDECIEEDKQEDGKEEILEEKVVEVKESVNKCDQKKSEAKPDVLVERQTSESRELTKLAKEKLKKYSSSENKNIGKSKPSQDKKKISDDFLSPKQVEEKAFVKRPKRPDRSREPPLRPKTAVSASVPRPLSSASPRPSSSASCDRPPFVLYGSGDTELQTGSKRTHNVHCSTDIYPAAVKARQQHYLRAKKLEDLRKKILLQKRKQKSSFSSKLAKETTAWRSEYQNQYPTYDNEEYARRLRAIDSARARKVKCDL</sequence>
<accession>A0A8W8I017</accession>
<dbReference type="EnsemblMetazoa" id="G11772.1">
    <property type="protein sequence ID" value="G11772.1:cds"/>
    <property type="gene ID" value="G11772"/>
</dbReference>
<dbReference type="GO" id="GO:0035869">
    <property type="term" value="C:ciliary transition zone"/>
    <property type="evidence" value="ECO:0007669"/>
    <property type="project" value="TreeGrafter"/>
</dbReference>
<feature type="compositionally biased region" description="Acidic residues" evidence="1">
    <location>
        <begin position="86"/>
        <end position="95"/>
    </location>
</feature>
<dbReference type="Pfam" id="PF15748">
    <property type="entry name" value="CCSAP"/>
    <property type="match status" value="1"/>
</dbReference>
<dbReference type="GO" id="GO:0008017">
    <property type="term" value="F:microtubule binding"/>
    <property type="evidence" value="ECO:0007669"/>
    <property type="project" value="TreeGrafter"/>
</dbReference>
<dbReference type="PANTHER" id="PTHR31022">
    <property type="entry name" value="CENTRIOLE, CILIA AND SPINDLE-ASSOCIATED PROTEIN"/>
    <property type="match status" value="1"/>
</dbReference>
<name>A0A8W8I017_MAGGI</name>
<dbReference type="InterPro" id="IPR029774">
    <property type="entry name" value="CSAP"/>
</dbReference>
<evidence type="ECO:0000313" key="3">
    <source>
        <dbReference type="Proteomes" id="UP000005408"/>
    </source>
</evidence>
<dbReference type="GO" id="GO:0036064">
    <property type="term" value="C:ciliary basal body"/>
    <property type="evidence" value="ECO:0007669"/>
    <property type="project" value="TreeGrafter"/>
</dbReference>
<dbReference type="EnsemblMetazoa" id="G11772.2">
    <property type="protein sequence ID" value="G11772.2:cds"/>
    <property type="gene ID" value="G11772"/>
</dbReference>
<dbReference type="EnsemblMetazoa" id="G11772.4">
    <property type="protein sequence ID" value="G11772.4:cds"/>
    <property type="gene ID" value="G11772"/>
</dbReference>